<dbReference type="InterPro" id="IPR013078">
    <property type="entry name" value="His_Pase_superF_clade-1"/>
</dbReference>
<dbReference type="CDD" id="cd07067">
    <property type="entry name" value="HP_PGM_like"/>
    <property type="match status" value="1"/>
</dbReference>
<dbReference type="SMART" id="SM00855">
    <property type="entry name" value="PGAM"/>
    <property type="match status" value="1"/>
</dbReference>
<dbReference type="OrthoDB" id="9810154at2"/>
<gene>
    <name evidence="1" type="ORF">FU658_11470</name>
</gene>
<dbReference type="AlphaFoldDB" id="A0A5C8KKZ4"/>
<dbReference type="Proteomes" id="UP000321248">
    <property type="component" value="Unassembled WGS sequence"/>
</dbReference>
<evidence type="ECO:0000313" key="2">
    <source>
        <dbReference type="Proteomes" id="UP000321248"/>
    </source>
</evidence>
<dbReference type="SUPFAM" id="SSF53254">
    <property type="entry name" value="Phosphoglycerate mutase-like"/>
    <property type="match status" value="1"/>
</dbReference>
<dbReference type="InterPro" id="IPR029033">
    <property type="entry name" value="His_PPase_superfam"/>
</dbReference>
<dbReference type="PANTHER" id="PTHR47623:SF1">
    <property type="entry name" value="OS09G0287300 PROTEIN"/>
    <property type="match status" value="1"/>
</dbReference>
<reference evidence="1 2" key="1">
    <citation type="submission" date="2019-08" db="EMBL/GenBank/DDBJ databases">
        <authorList>
            <person name="Karlyshev A.V."/>
        </authorList>
    </citation>
    <scope>NUCLEOTIDE SEQUENCE [LARGE SCALE GENOMIC DNA]</scope>
    <source>
        <strain evidence="1 2">Alg18-2.2</strain>
    </source>
</reference>
<name>A0A5C8KKZ4_9GAMM</name>
<sequence>MHRLILFRHAHAESPRNGQPDLERPLSATGEAEAIAAAAWLVAQDLVPDRVVCSTALRTRQTLERVEQALGSPAAKFDERIYEATPGELIEVAESHRDAGCVMLVGHNPGFEQLAALLTSGQTGDYRGMPPGGIAVVELPASDTSLEPGAGRLAAFWSP</sequence>
<dbReference type="PANTHER" id="PTHR47623">
    <property type="entry name" value="OS09G0287300 PROTEIN"/>
    <property type="match status" value="1"/>
</dbReference>
<accession>A0A5C8KKZ4</accession>
<evidence type="ECO:0000313" key="1">
    <source>
        <dbReference type="EMBL" id="TXK60753.1"/>
    </source>
</evidence>
<dbReference type="RefSeq" id="WP_147892212.1">
    <property type="nucleotide sequence ID" value="NZ_VRTS01000008.1"/>
</dbReference>
<proteinExistence type="predicted"/>
<protein>
    <submittedName>
        <fullName evidence="1">Histidine phosphatase family protein</fullName>
    </submittedName>
</protein>
<dbReference type="Pfam" id="PF00300">
    <property type="entry name" value="His_Phos_1"/>
    <property type="match status" value="1"/>
</dbReference>
<organism evidence="1 2">
    <name type="scientific">Alkalisalibacterium limincola</name>
    <dbReference type="NCBI Taxonomy" id="2699169"/>
    <lineage>
        <taxon>Bacteria</taxon>
        <taxon>Pseudomonadati</taxon>
        <taxon>Pseudomonadota</taxon>
        <taxon>Gammaproteobacteria</taxon>
        <taxon>Lysobacterales</taxon>
        <taxon>Lysobacteraceae</taxon>
        <taxon>Alkalisalibacterium</taxon>
    </lineage>
</organism>
<dbReference type="EMBL" id="VRTS01000008">
    <property type="protein sequence ID" value="TXK60753.1"/>
    <property type="molecule type" value="Genomic_DNA"/>
</dbReference>
<dbReference type="Gene3D" id="3.40.50.1240">
    <property type="entry name" value="Phosphoglycerate mutase-like"/>
    <property type="match status" value="1"/>
</dbReference>
<comment type="caution">
    <text evidence="1">The sequence shown here is derived from an EMBL/GenBank/DDBJ whole genome shotgun (WGS) entry which is preliminary data.</text>
</comment>
<keyword evidence="2" id="KW-1185">Reference proteome</keyword>